<proteinExistence type="predicted"/>
<gene>
    <name evidence="2" type="ORF">IW245_007799</name>
</gene>
<dbReference type="CDD" id="cd06259">
    <property type="entry name" value="YdcF-like"/>
    <property type="match status" value="1"/>
</dbReference>
<dbReference type="EMBL" id="JADOUF010000001">
    <property type="protein sequence ID" value="MBG6141605.1"/>
    <property type="molecule type" value="Genomic_DNA"/>
</dbReference>
<reference evidence="2" key="1">
    <citation type="submission" date="2020-11" db="EMBL/GenBank/DDBJ databases">
        <title>Sequencing the genomes of 1000 actinobacteria strains.</title>
        <authorList>
            <person name="Klenk H.-P."/>
        </authorList>
    </citation>
    <scope>NUCLEOTIDE SEQUENCE</scope>
    <source>
        <strain evidence="2">DSM 45356</strain>
    </source>
</reference>
<evidence type="ECO:0000259" key="1">
    <source>
        <dbReference type="Pfam" id="PF02698"/>
    </source>
</evidence>
<protein>
    <submittedName>
        <fullName evidence="2">Vancomycin permeability regulator SanA</fullName>
    </submittedName>
</protein>
<dbReference type="AlphaFoldDB" id="A0A8J7GZS7"/>
<sequence>MWLNVRRALSPRRLFFAALAGLLGVGLTVGGAVALVSLAAGGQVYSANAVPVRPVAIVLGAQVNPDGQPSDFLRARLQLALDLYRAGKVRAILVSGDDGQPDYNEVDPMRGWLIDRGVPQTKVNGDYAGFDTYQSCVRAKRIFGVTSATVVTQSFHVTRAVALCRQQGIDAVGVGDDSMRKWPKPWWTGAVRDKVACVKAVLDIVGRPDPEFLGKRETAVQDSLRLD</sequence>
<dbReference type="Pfam" id="PF02698">
    <property type="entry name" value="DUF218"/>
    <property type="match status" value="1"/>
</dbReference>
<dbReference type="PANTHER" id="PTHR30336:SF6">
    <property type="entry name" value="INTEGRAL MEMBRANE PROTEIN"/>
    <property type="match status" value="1"/>
</dbReference>
<organism evidence="2 3">
    <name type="scientific">Longispora fulva</name>
    <dbReference type="NCBI Taxonomy" id="619741"/>
    <lineage>
        <taxon>Bacteria</taxon>
        <taxon>Bacillati</taxon>
        <taxon>Actinomycetota</taxon>
        <taxon>Actinomycetes</taxon>
        <taxon>Micromonosporales</taxon>
        <taxon>Micromonosporaceae</taxon>
        <taxon>Longispora</taxon>
    </lineage>
</organism>
<keyword evidence="3" id="KW-1185">Reference proteome</keyword>
<accession>A0A8J7GZS7</accession>
<dbReference type="InterPro" id="IPR003848">
    <property type="entry name" value="DUF218"/>
</dbReference>
<dbReference type="Proteomes" id="UP000622552">
    <property type="component" value="Unassembled WGS sequence"/>
</dbReference>
<name>A0A8J7GZS7_9ACTN</name>
<feature type="domain" description="DUF218" evidence="1">
    <location>
        <begin position="55"/>
        <end position="171"/>
    </location>
</feature>
<evidence type="ECO:0000313" key="3">
    <source>
        <dbReference type="Proteomes" id="UP000622552"/>
    </source>
</evidence>
<dbReference type="PANTHER" id="PTHR30336">
    <property type="entry name" value="INNER MEMBRANE PROTEIN, PROBABLE PERMEASE"/>
    <property type="match status" value="1"/>
</dbReference>
<evidence type="ECO:0000313" key="2">
    <source>
        <dbReference type="EMBL" id="MBG6141605.1"/>
    </source>
</evidence>
<comment type="caution">
    <text evidence="2">The sequence shown here is derived from an EMBL/GenBank/DDBJ whole genome shotgun (WGS) entry which is preliminary data.</text>
</comment>
<dbReference type="GO" id="GO:0005886">
    <property type="term" value="C:plasma membrane"/>
    <property type="evidence" value="ECO:0007669"/>
    <property type="project" value="TreeGrafter"/>
</dbReference>
<dbReference type="InterPro" id="IPR051599">
    <property type="entry name" value="Cell_Envelope_Assoc"/>
</dbReference>
<dbReference type="RefSeq" id="WP_231399084.1">
    <property type="nucleotide sequence ID" value="NZ_BONS01000013.1"/>
</dbReference>